<reference evidence="2" key="1">
    <citation type="journal article" date="2021" name="Nat. Commun.">
        <title>Genetic determinants of endophytism in the Arabidopsis root mycobiome.</title>
        <authorList>
            <person name="Mesny F."/>
            <person name="Miyauchi S."/>
            <person name="Thiergart T."/>
            <person name="Pickel B."/>
            <person name="Atanasova L."/>
            <person name="Karlsson M."/>
            <person name="Huettel B."/>
            <person name="Barry K.W."/>
            <person name="Haridas S."/>
            <person name="Chen C."/>
            <person name="Bauer D."/>
            <person name="Andreopoulos W."/>
            <person name="Pangilinan J."/>
            <person name="LaButti K."/>
            <person name="Riley R."/>
            <person name="Lipzen A."/>
            <person name="Clum A."/>
            <person name="Drula E."/>
            <person name="Henrissat B."/>
            <person name="Kohler A."/>
            <person name="Grigoriev I.V."/>
            <person name="Martin F.M."/>
            <person name="Hacquard S."/>
        </authorList>
    </citation>
    <scope>NUCLEOTIDE SEQUENCE</scope>
    <source>
        <strain evidence="2">MPI-CAGE-CH-0243</strain>
    </source>
</reference>
<feature type="region of interest" description="Disordered" evidence="1">
    <location>
        <begin position="23"/>
        <end position="43"/>
    </location>
</feature>
<accession>A0A9P9EI97</accession>
<organism evidence="2 3">
    <name type="scientific">Dendryphion nanum</name>
    <dbReference type="NCBI Taxonomy" id="256645"/>
    <lineage>
        <taxon>Eukaryota</taxon>
        <taxon>Fungi</taxon>
        <taxon>Dikarya</taxon>
        <taxon>Ascomycota</taxon>
        <taxon>Pezizomycotina</taxon>
        <taxon>Dothideomycetes</taxon>
        <taxon>Pleosporomycetidae</taxon>
        <taxon>Pleosporales</taxon>
        <taxon>Torulaceae</taxon>
        <taxon>Dendryphion</taxon>
    </lineage>
</organism>
<name>A0A9P9EI97_9PLEO</name>
<dbReference type="EMBL" id="JAGMWT010000001">
    <property type="protein sequence ID" value="KAH7137947.1"/>
    <property type="molecule type" value="Genomic_DNA"/>
</dbReference>
<protein>
    <submittedName>
        <fullName evidence="2">Uncharacterized protein</fullName>
    </submittedName>
</protein>
<proteinExistence type="predicted"/>
<keyword evidence="3" id="KW-1185">Reference proteome</keyword>
<gene>
    <name evidence="2" type="ORF">B0J11DRAFT_586961</name>
</gene>
<comment type="caution">
    <text evidence="2">The sequence shown here is derived from an EMBL/GenBank/DDBJ whole genome shotgun (WGS) entry which is preliminary data.</text>
</comment>
<sequence length="222" mass="25424">MANQSWYNPQAAYWTPGCFQPTGQQPNSQWASGEGAYDQPLPRKDLGEEEYCRKRRARAKSLEIPFGSNLTRWDYKKIPIMFCNKVFDPDSLGSYIVGGTYKLFGVYPEQIKLIKQFAAALPLLFLGSARLDRLFPDKRRDAIYNGSLLPEAESDMLLDHKDGADRLKKIVFTFLDNGKHYIIREMNRTKNDQKPVTVEEHGDWFLASLMFGNDGKGLEIET</sequence>
<dbReference type="Proteomes" id="UP000700596">
    <property type="component" value="Unassembled WGS sequence"/>
</dbReference>
<dbReference type="AlphaFoldDB" id="A0A9P9EI97"/>
<evidence type="ECO:0000256" key="1">
    <source>
        <dbReference type="SAM" id="MobiDB-lite"/>
    </source>
</evidence>
<evidence type="ECO:0000313" key="2">
    <source>
        <dbReference type="EMBL" id="KAH7137947.1"/>
    </source>
</evidence>
<evidence type="ECO:0000313" key="3">
    <source>
        <dbReference type="Proteomes" id="UP000700596"/>
    </source>
</evidence>